<dbReference type="RefSeq" id="WP_183766229.1">
    <property type="nucleotide sequence ID" value="NZ_BMHZ01000003.1"/>
</dbReference>
<protein>
    <submittedName>
        <fullName evidence="6">RHS repeat-associated protein</fullName>
    </submittedName>
    <submittedName>
        <fullName evidence="5">Type IV secretion protein Rhs</fullName>
    </submittedName>
</protein>
<sequence>MKKVKAIKPNMATDRSISLSGSLTKAEPKAVGSGGGVATGSNPPAAKSSLKLLKAQKPAMANTAVQHVSKHFDVVLAIDFHWTTIPIPPSFGFIPLPLPHPFIGMVFDPMDYLRFTIPVPKFAQGLIGAASIPMGGSIFVQGRHKATTTTSVMGVLLPFRHITSLPVYFIVNIPGSPHEGEVYWGSTTVKGQGAEMSGSNPGQVLTCWCPPMGLKPLPTVPGKLKKNPLAYFAFYSDLLSMYVQINTGKPVLVGGTFAPHNYTLKEYLMRFAAIGIMRGLTKLGSALSKAALRGVNKVLRGLFKNNPISKKLCHWGLEPVNFVTGAMFFEWTDFELPGGQTLAWSNVWRSDKPYAGMLGNQVYNNYDLYIYPDPEAGIVGFSHPTENMVMPLPYIEAYSGKQYDRAQKLWMERPDEDTWILTIDQHTYTYKLFSGEADDDIYRISHIKYSVGTNLTFYYQKQLLTRIVENSGRVLEMEHNDEGTAIKAVYYHYKNTNDLLVSYEYDERGNMIKVYDRAGKAIIFEYDDNNRVVKRTNRNGMAYFWAYDQEGRVIHTEGRDGIMSGSISYFPDEGFNEVYYRDGKTERYYYDENDLVYKKVDALGGETWYEHDRYNEEKMVSSPEGRVIGYEYDDRGNIITYHTADGEQYHYAYDDNNNLILRSDPAGSNETWLYNDQNQLLQHVQKDNRVIDFYYKEEQKLPVFCRDQDGNEVHWTYNSLNQLIESVTNEGNSSRWTYDDYGRLIRFSSGDDQTTLWERDEMGRVIMVKDFGGEALRFEYDAYDLPVYATDGHEEWHMAYTPMGSLKMQRRSNQVSKQNTQTLHFAYDQWENLKAITNEKGEEYIFLRDANDDVVKEIGFDGQEQQYIRNLDGQIIKTIQADGKAIYHNYDLSGRLVYSSYEDGTYEAFQYNKLGLLITAENELSSVNFKRNPLGLITQEIQDGYQINYQYDVFGNLISLNSSLGADIKYDYDEIGYLKGIAAKSGRSAQWAAAIAHNKNGQEISRSLSGGVKAAFSYDHEGHPISQKIEAGHAVTAFKQYTWGPNDKLNSCLNSITGGNINYRYDTFGSLSSASYSDDGKVIHKNPDEVGNLYKTTGRNDRRYDKGGKLLKDDQWYYRYDARGNLVQKSKRNIIGLAKEEVTDEEENGLFGKKLNWAMANPDLPKAETLDILADADPDLPEWKEGDWAYAWAATGMLKAIRNPHGELISFEYDALGRRKAKIIHGSSLKGSEGQGVIYRYVWDGNLLLHEWNYPLNERPNLVINEDGLLGYDKTEPLGDDLITWVYDQVKFTPSAKIVNGQYYSIISDYMGTPVQAYDDAGGKVWDCELDIYGKIRKLSGNREFVPFRYQGQYEDVETGLYYNRFRYYDPEQGNYISQDPIGLWGGNPSIYGYVFNSNYEVDVFGLKTFQQALGDYGEKWVKEALQNSNRYSRVFQVQNASGHGIDVVGMRHDGKFDIFEVKTNISGNVGNLSDRQLNSDFFIKNILEKDNITDFGLSRQQANSILNNIGDKRVVDVFVGRGAKGRFKVKSALVSDWDEVSRTQTAKGTCH</sequence>
<dbReference type="PANTHER" id="PTHR32305:SF15">
    <property type="entry name" value="PROTEIN RHSA-RELATED"/>
    <property type="match status" value="1"/>
</dbReference>
<dbReference type="Proteomes" id="UP000532273">
    <property type="component" value="Unassembled WGS sequence"/>
</dbReference>
<feature type="domain" description="Teneurin-like YD-shell" evidence="4">
    <location>
        <begin position="863"/>
        <end position="1025"/>
    </location>
</feature>
<evidence type="ECO:0000259" key="4">
    <source>
        <dbReference type="Pfam" id="PF25023"/>
    </source>
</evidence>
<dbReference type="Gene3D" id="2.180.10.10">
    <property type="entry name" value="RHS repeat-associated core"/>
    <property type="match status" value="2"/>
</dbReference>
<dbReference type="EMBL" id="JACIEF010000003">
    <property type="protein sequence ID" value="MBB4109293.1"/>
    <property type="molecule type" value="Genomic_DNA"/>
</dbReference>
<gene>
    <name evidence="5" type="ORF">GCM10007422_30710</name>
    <name evidence="6" type="ORF">GGQ60_003302</name>
</gene>
<dbReference type="EMBL" id="BMHZ01000003">
    <property type="protein sequence ID" value="GGH11491.1"/>
    <property type="molecule type" value="Genomic_DNA"/>
</dbReference>
<evidence type="ECO:0000313" key="6">
    <source>
        <dbReference type="EMBL" id="MBB4109293.1"/>
    </source>
</evidence>
<dbReference type="InterPro" id="IPR056823">
    <property type="entry name" value="TEN-like_YD-shell"/>
</dbReference>
<dbReference type="Pfam" id="PF20148">
    <property type="entry name" value="DUF6531"/>
    <property type="match status" value="1"/>
</dbReference>
<reference evidence="6 7" key="3">
    <citation type="submission" date="2020-08" db="EMBL/GenBank/DDBJ databases">
        <title>Genomic Encyclopedia of Type Strains, Phase IV (KMG-IV): sequencing the most valuable type-strain genomes for metagenomic binning, comparative biology and taxonomic classification.</title>
        <authorList>
            <person name="Goeker M."/>
        </authorList>
    </citation>
    <scope>NUCLEOTIDE SEQUENCE [LARGE SCALE GENOMIC DNA]</scope>
    <source>
        <strain evidence="6 7">DSM 100774</strain>
    </source>
</reference>
<dbReference type="PRINTS" id="PR00394">
    <property type="entry name" value="RHSPROTEIN"/>
</dbReference>
<dbReference type="InterPro" id="IPR045351">
    <property type="entry name" value="DUF6531"/>
</dbReference>
<name>A0A7W6KCI1_9SPHI</name>
<evidence type="ECO:0000259" key="3">
    <source>
        <dbReference type="Pfam" id="PF20148"/>
    </source>
</evidence>
<feature type="domain" description="Teneurin-like YD-shell" evidence="4">
    <location>
        <begin position="1282"/>
        <end position="1380"/>
    </location>
</feature>
<proteinExistence type="predicted"/>
<dbReference type="Proteomes" id="UP000642938">
    <property type="component" value="Unassembled WGS sequence"/>
</dbReference>
<comment type="caution">
    <text evidence="6">The sequence shown here is derived from an EMBL/GenBank/DDBJ whole genome shotgun (WGS) entry which is preliminary data.</text>
</comment>
<dbReference type="InterPro" id="IPR022385">
    <property type="entry name" value="Rhs_assc_core"/>
</dbReference>
<reference evidence="8" key="2">
    <citation type="journal article" date="2019" name="Int. J. Syst. Evol. Microbiol.">
        <title>The Global Catalogue of Microorganisms (GCM) 10K type strain sequencing project: providing services to taxonomists for standard genome sequencing and annotation.</title>
        <authorList>
            <consortium name="The Broad Institute Genomics Platform"/>
            <consortium name="The Broad Institute Genome Sequencing Center for Infectious Disease"/>
            <person name="Wu L."/>
            <person name="Ma J."/>
        </authorList>
    </citation>
    <scope>NUCLEOTIDE SEQUENCE [LARGE SCALE GENOMIC DNA]</scope>
    <source>
        <strain evidence="8">CGMCC 1.15287</strain>
    </source>
</reference>
<evidence type="ECO:0000313" key="8">
    <source>
        <dbReference type="Proteomes" id="UP000642938"/>
    </source>
</evidence>
<evidence type="ECO:0000313" key="7">
    <source>
        <dbReference type="Proteomes" id="UP000532273"/>
    </source>
</evidence>
<dbReference type="InterPro" id="IPR050708">
    <property type="entry name" value="T6SS_VgrG/RHS"/>
</dbReference>
<dbReference type="NCBIfam" id="TIGR01643">
    <property type="entry name" value="YD_repeat_2x"/>
    <property type="match status" value="3"/>
</dbReference>
<dbReference type="PANTHER" id="PTHR32305">
    <property type="match status" value="1"/>
</dbReference>
<reference evidence="5" key="4">
    <citation type="submission" date="2024-05" db="EMBL/GenBank/DDBJ databases">
        <authorList>
            <person name="Sun Q."/>
            <person name="Zhou Y."/>
        </authorList>
    </citation>
    <scope>NUCLEOTIDE SEQUENCE</scope>
    <source>
        <strain evidence="5">CGMCC 1.15287</strain>
    </source>
</reference>
<organism evidence="6 7">
    <name type="scientific">Pedobacter zeae</name>
    <dbReference type="NCBI Taxonomy" id="1737356"/>
    <lineage>
        <taxon>Bacteria</taxon>
        <taxon>Pseudomonadati</taxon>
        <taxon>Bacteroidota</taxon>
        <taxon>Sphingobacteriia</taxon>
        <taxon>Sphingobacteriales</taxon>
        <taxon>Sphingobacteriaceae</taxon>
        <taxon>Pedobacter</taxon>
    </lineage>
</organism>
<evidence type="ECO:0000313" key="5">
    <source>
        <dbReference type="EMBL" id="GGH11491.1"/>
    </source>
</evidence>
<dbReference type="CDD" id="cd14740">
    <property type="entry name" value="PAAR_4"/>
    <property type="match status" value="1"/>
</dbReference>
<feature type="region of interest" description="Disordered" evidence="2">
    <location>
        <begin position="18"/>
        <end position="43"/>
    </location>
</feature>
<keyword evidence="1" id="KW-0677">Repeat</keyword>
<dbReference type="NCBIfam" id="TIGR03696">
    <property type="entry name" value="Rhs_assc_core"/>
    <property type="match status" value="1"/>
</dbReference>
<accession>A0A7W6KCI1</accession>
<evidence type="ECO:0000256" key="1">
    <source>
        <dbReference type="ARBA" id="ARBA00022737"/>
    </source>
</evidence>
<reference evidence="5" key="1">
    <citation type="journal article" date="2014" name="Int. J. Syst. Evol. Microbiol.">
        <title>Complete genome of a new Firmicutes species belonging to the dominant human colonic microbiota ('Ruminococcus bicirculans') reveals two chromosomes and a selective capacity to utilize plant glucans.</title>
        <authorList>
            <consortium name="NISC Comparative Sequencing Program"/>
            <person name="Wegmann U."/>
            <person name="Louis P."/>
            <person name="Goesmann A."/>
            <person name="Henrissat B."/>
            <person name="Duncan S.H."/>
            <person name="Flint H.J."/>
        </authorList>
    </citation>
    <scope>NUCLEOTIDE SEQUENCE</scope>
    <source>
        <strain evidence="5">CGMCC 1.15287</strain>
    </source>
</reference>
<dbReference type="Pfam" id="PF25023">
    <property type="entry name" value="TEN_YD-shell"/>
    <property type="match status" value="2"/>
</dbReference>
<dbReference type="InterPro" id="IPR006530">
    <property type="entry name" value="YD"/>
</dbReference>
<keyword evidence="8" id="KW-1185">Reference proteome</keyword>
<feature type="domain" description="DUF6531" evidence="3">
    <location>
        <begin position="318"/>
        <end position="374"/>
    </location>
</feature>
<evidence type="ECO:0000256" key="2">
    <source>
        <dbReference type="SAM" id="MobiDB-lite"/>
    </source>
</evidence>